<protein>
    <recommendedName>
        <fullName evidence="6">RNA methyltransferase</fullName>
        <ecNumber evidence="6">2.1.1.-</ecNumber>
    </recommendedName>
</protein>
<dbReference type="InterPro" id="IPR024160">
    <property type="entry name" value="BIN3_SAM-bd_dom"/>
</dbReference>
<dbReference type="Proteomes" id="UP000694388">
    <property type="component" value="Unplaced"/>
</dbReference>
<dbReference type="Gene3D" id="3.40.50.150">
    <property type="entry name" value="Vaccinia Virus protein VP39"/>
    <property type="match status" value="2"/>
</dbReference>
<dbReference type="Pfam" id="PF13847">
    <property type="entry name" value="Methyltransf_31"/>
    <property type="match status" value="1"/>
</dbReference>
<dbReference type="GO" id="GO:0040031">
    <property type="term" value="P:snRNA modification"/>
    <property type="evidence" value="ECO:0007669"/>
    <property type="project" value="TreeGrafter"/>
</dbReference>
<dbReference type="Pfam" id="PF06859">
    <property type="entry name" value="Bin3"/>
    <property type="match status" value="1"/>
</dbReference>
<accession>A0A8C4NF32</accession>
<dbReference type="InterPro" id="IPR039772">
    <property type="entry name" value="Bin3-like"/>
</dbReference>
<proteinExistence type="inferred from homology"/>
<keyword evidence="2 6" id="KW-0489">Methyltransferase</keyword>
<dbReference type="GO" id="GO:0008173">
    <property type="term" value="F:RNA methyltransferase activity"/>
    <property type="evidence" value="ECO:0007669"/>
    <property type="project" value="UniProtKB-UniRule"/>
</dbReference>
<dbReference type="PROSITE" id="PS51515">
    <property type="entry name" value="BIN3_SAM"/>
    <property type="match status" value="1"/>
</dbReference>
<dbReference type="CDD" id="cd02440">
    <property type="entry name" value="AdoMet_MTases"/>
    <property type="match status" value="1"/>
</dbReference>
<evidence type="ECO:0000256" key="6">
    <source>
        <dbReference type="RuleBase" id="RU367087"/>
    </source>
</evidence>
<dbReference type="GO" id="GO:0017069">
    <property type="term" value="F:snRNA binding"/>
    <property type="evidence" value="ECO:0007669"/>
    <property type="project" value="TreeGrafter"/>
</dbReference>
<dbReference type="PANTHER" id="PTHR12315:SF0">
    <property type="entry name" value="7SK SNRNA METHYLPHOSPHATE CAPPING ENZYME"/>
    <property type="match status" value="1"/>
</dbReference>
<comment type="similarity">
    <text evidence="1 6">Belongs to the methyltransferase superfamily.</text>
</comment>
<feature type="compositionally biased region" description="Basic residues" evidence="7">
    <location>
        <begin position="83"/>
        <end position="92"/>
    </location>
</feature>
<evidence type="ECO:0000256" key="2">
    <source>
        <dbReference type="ARBA" id="ARBA00022603"/>
    </source>
</evidence>
<reference evidence="9" key="1">
    <citation type="submission" date="2025-08" db="UniProtKB">
        <authorList>
            <consortium name="Ensembl"/>
        </authorList>
    </citation>
    <scope>IDENTIFICATION</scope>
</reference>
<dbReference type="InterPro" id="IPR029063">
    <property type="entry name" value="SAM-dependent_MTases_sf"/>
</dbReference>
<dbReference type="GO" id="GO:0008171">
    <property type="term" value="F:O-methyltransferase activity"/>
    <property type="evidence" value="ECO:0007669"/>
    <property type="project" value="UniProtKB-UniRule"/>
</dbReference>
<feature type="region of interest" description="Disordered" evidence="7">
    <location>
        <begin position="80"/>
        <end position="121"/>
    </location>
</feature>
<reference evidence="9" key="2">
    <citation type="submission" date="2025-09" db="UniProtKB">
        <authorList>
            <consortium name="Ensembl"/>
        </authorList>
    </citation>
    <scope>IDENTIFICATION</scope>
</reference>
<evidence type="ECO:0000313" key="10">
    <source>
        <dbReference type="Proteomes" id="UP000694388"/>
    </source>
</evidence>
<dbReference type="GO" id="GO:0032259">
    <property type="term" value="P:methylation"/>
    <property type="evidence" value="ECO:0007669"/>
    <property type="project" value="UniProtKB-KW"/>
</dbReference>
<dbReference type="GeneTree" id="ENSGT00940000153993"/>
<sequence>MFSLVMQCSFKKILPPDLNFIFYHGSIPVARPRDVTDPLNLNGNFRRAGISSSVLPCELNTVINPRDEIVPPLLPIKHGVPGRARRRRRGSSRAKQEPGVADMDGLREGSTGLDRSRGRRRNRKRVISQVHVVLPYLRTADARYRHGCYPRGDEPHWCGEDPRLTALPRDWLFGRRVLDVGCGTGKVAIQAARDFGAAEVIGIDIDKRIVQYARQDLWDHLWQAHGSCTTVFSQAQNDSDLATEPDTVPCFTKNLTPSPVRKLKPGVVPTRTGSSFGVRPCGRPGSRGIGRPCARTGPSAALACSPMGRVLPCSLRTCLGPLVPGLLPIAQPLMVAKVESEGAVKEVKGHDVDERDAQCKGQNLGLKKDTGPILLTSLPFDFSSSQSCTFPYNVTFLQANAVPSETPPNTPEATFDLVLCLNLTKWIHLCGGDTALRNTLLGLAQRTRPGGRLVLQAQPLSSYARHRRCTETILRNYQGLKLHPDSFDSLLLSPEAGFCSCQILKLPRHTPPHLRYPLQVFNKSGS</sequence>
<dbReference type="Ensembl" id="ENSEBUT00000006151.1">
    <property type="protein sequence ID" value="ENSEBUP00000005708.1"/>
    <property type="gene ID" value="ENSEBUG00000003854.1"/>
</dbReference>
<evidence type="ECO:0000256" key="7">
    <source>
        <dbReference type="SAM" id="MobiDB-lite"/>
    </source>
</evidence>
<keyword evidence="4 5" id="KW-0949">S-adenosyl-L-methionine</keyword>
<evidence type="ECO:0000256" key="5">
    <source>
        <dbReference type="PROSITE-ProRule" id="PRU00848"/>
    </source>
</evidence>
<feature type="domain" description="Bin3-type SAM" evidence="8">
    <location>
        <begin position="161"/>
        <end position="526"/>
    </location>
</feature>
<dbReference type="PANTHER" id="PTHR12315">
    <property type="entry name" value="BICOID-INTERACTING PROTEIN RELATED"/>
    <property type="match status" value="1"/>
</dbReference>
<evidence type="ECO:0000313" key="9">
    <source>
        <dbReference type="Ensembl" id="ENSEBUP00000005708.1"/>
    </source>
</evidence>
<name>A0A8C4NF32_EPTBU</name>
<dbReference type="SUPFAM" id="SSF53335">
    <property type="entry name" value="S-adenosyl-L-methionine-dependent methyltransferases"/>
    <property type="match status" value="1"/>
</dbReference>
<evidence type="ECO:0000256" key="3">
    <source>
        <dbReference type="ARBA" id="ARBA00022679"/>
    </source>
</evidence>
<keyword evidence="10" id="KW-1185">Reference proteome</keyword>
<evidence type="ECO:0000259" key="8">
    <source>
        <dbReference type="PROSITE" id="PS51515"/>
    </source>
</evidence>
<dbReference type="InterPro" id="IPR025714">
    <property type="entry name" value="Methyltranfer_dom"/>
</dbReference>
<dbReference type="EC" id="2.1.1.-" evidence="6"/>
<organism evidence="9 10">
    <name type="scientific">Eptatretus burgeri</name>
    <name type="common">Inshore hagfish</name>
    <dbReference type="NCBI Taxonomy" id="7764"/>
    <lineage>
        <taxon>Eukaryota</taxon>
        <taxon>Metazoa</taxon>
        <taxon>Chordata</taxon>
        <taxon>Craniata</taxon>
        <taxon>Vertebrata</taxon>
        <taxon>Cyclostomata</taxon>
        <taxon>Myxini</taxon>
        <taxon>Myxiniformes</taxon>
        <taxon>Myxinidae</taxon>
        <taxon>Eptatretinae</taxon>
        <taxon>Eptatretus</taxon>
    </lineage>
</organism>
<evidence type="ECO:0000256" key="1">
    <source>
        <dbReference type="ARBA" id="ARBA00008361"/>
    </source>
</evidence>
<dbReference type="AlphaFoldDB" id="A0A8C4NF32"/>
<keyword evidence="3 6" id="KW-0808">Transferase</keyword>
<evidence type="ECO:0000256" key="4">
    <source>
        <dbReference type="ARBA" id="ARBA00022691"/>
    </source>
</evidence>
<dbReference type="InterPro" id="IPR010675">
    <property type="entry name" value="Bin3_C"/>
</dbReference>